<evidence type="ECO:0000313" key="9">
    <source>
        <dbReference type="Proteomes" id="UP000219482"/>
    </source>
</evidence>
<evidence type="ECO:0000313" key="8">
    <source>
        <dbReference type="EMBL" id="SOD98970.1"/>
    </source>
</evidence>
<feature type="domain" description="D-isomer specific 2-hydroxyacid dehydrogenase NAD-binding" evidence="7">
    <location>
        <begin position="111"/>
        <end position="289"/>
    </location>
</feature>
<dbReference type="InterPro" id="IPR029753">
    <property type="entry name" value="D-isomer_DH_CS"/>
</dbReference>
<proteinExistence type="inferred from homology"/>
<dbReference type="PANTHER" id="PTHR10996:SF257">
    <property type="entry name" value="GLYOXYLATE REDUCTASE 1"/>
    <property type="match status" value="1"/>
</dbReference>
<evidence type="ECO:0000256" key="1">
    <source>
        <dbReference type="ARBA" id="ARBA00005854"/>
    </source>
</evidence>
<dbReference type="EMBL" id="OCNK01000002">
    <property type="protein sequence ID" value="SOD98970.1"/>
    <property type="molecule type" value="Genomic_DNA"/>
</dbReference>
<comment type="similarity">
    <text evidence="1 4">Belongs to the D-isomer specific 2-hydroxyacid dehydrogenase family.</text>
</comment>
<keyword evidence="3" id="KW-0520">NAD</keyword>
<dbReference type="InterPro" id="IPR006140">
    <property type="entry name" value="D-isomer_DH_NAD-bd"/>
</dbReference>
<feature type="region of interest" description="Disordered" evidence="5">
    <location>
        <begin position="313"/>
        <end position="333"/>
    </location>
</feature>
<feature type="domain" description="D-isomer specific 2-hydroxyacid dehydrogenase catalytic" evidence="6">
    <location>
        <begin position="6"/>
        <end position="320"/>
    </location>
</feature>
<dbReference type="OrthoDB" id="9793626at2"/>
<dbReference type="SUPFAM" id="SSF52283">
    <property type="entry name" value="Formate/glycerate dehydrogenase catalytic domain-like"/>
    <property type="match status" value="1"/>
</dbReference>
<dbReference type="InterPro" id="IPR050223">
    <property type="entry name" value="D-isomer_2-hydroxyacid_DH"/>
</dbReference>
<dbReference type="Pfam" id="PF00389">
    <property type="entry name" value="2-Hacid_dh"/>
    <property type="match status" value="1"/>
</dbReference>
<evidence type="ECO:0000256" key="5">
    <source>
        <dbReference type="SAM" id="MobiDB-lite"/>
    </source>
</evidence>
<dbReference type="PROSITE" id="PS00670">
    <property type="entry name" value="D_2_HYDROXYACID_DH_2"/>
    <property type="match status" value="1"/>
</dbReference>
<dbReference type="SUPFAM" id="SSF51735">
    <property type="entry name" value="NAD(P)-binding Rossmann-fold domains"/>
    <property type="match status" value="1"/>
</dbReference>
<dbReference type="PROSITE" id="PS00671">
    <property type="entry name" value="D_2_HYDROXYACID_DH_3"/>
    <property type="match status" value="1"/>
</dbReference>
<sequence length="333" mass="34401">MGHVYLSRQLTPAAMAAANDLGVPLVVHDDPDRPPSREQLLSGVTGASALITLLTDRVDGEVLDAAGADLKIVANVAVGYDNIDVAAARSRGVAVSNTPGVLDEASADCAFALLLATARRIVEADRFLRTGKDWIWGPQSFVGLDVSGGATLGIVGLGRIGMAVARRAAAFDMRILATGSRASSEEAAAYGVEPVGLQRLLAESDVVSLHCPLTPDTHHLIDAEKLAAMKPTAVLVNTARGSVVDEAALVAALQNGVIAAAGLDVYENEPQLHPGLRSLENVVLLPHIASAGRATREAMGALAVDNVRAVLAGEGPRTPVPETAHSARPGKEL</sequence>
<dbReference type="RefSeq" id="WP_097183803.1">
    <property type="nucleotide sequence ID" value="NZ_OCNK01000002.1"/>
</dbReference>
<dbReference type="GO" id="GO:0030267">
    <property type="term" value="F:glyoxylate reductase (NADPH) activity"/>
    <property type="evidence" value="ECO:0007669"/>
    <property type="project" value="TreeGrafter"/>
</dbReference>
<dbReference type="PANTHER" id="PTHR10996">
    <property type="entry name" value="2-HYDROXYACID DEHYDROGENASE-RELATED"/>
    <property type="match status" value="1"/>
</dbReference>
<evidence type="ECO:0000256" key="4">
    <source>
        <dbReference type="RuleBase" id="RU003719"/>
    </source>
</evidence>
<dbReference type="InterPro" id="IPR006139">
    <property type="entry name" value="D-isomer_2_OHA_DH_cat_dom"/>
</dbReference>
<evidence type="ECO:0000256" key="2">
    <source>
        <dbReference type="ARBA" id="ARBA00023002"/>
    </source>
</evidence>
<evidence type="ECO:0000259" key="6">
    <source>
        <dbReference type="Pfam" id="PF00389"/>
    </source>
</evidence>
<dbReference type="Gene3D" id="3.40.50.720">
    <property type="entry name" value="NAD(P)-binding Rossmann-like Domain"/>
    <property type="match status" value="2"/>
</dbReference>
<accession>A0A286GTY2</accession>
<organism evidence="8 9">
    <name type="scientific">Blastococcus haudaquaticus</name>
    <dbReference type="NCBI Taxonomy" id="1938745"/>
    <lineage>
        <taxon>Bacteria</taxon>
        <taxon>Bacillati</taxon>
        <taxon>Actinomycetota</taxon>
        <taxon>Actinomycetes</taxon>
        <taxon>Geodermatophilales</taxon>
        <taxon>Geodermatophilaceae</taxon>
        <taxon>Blastococcus</taxon>
    </lineage>
</organism>
<reference evidence="9" key="1">
    <citation type="submission" date="2017-09" db="EMBL/GenBank/DDBJ databases">
        <authorList>
            <person name="Varghese N."/>
            <person name="Submissions S."/>
        </authorList>
    </citation>
    <scope>NUCLEOTIDE SEQUENCE [LARGE SCALE GENOMIC DNA]</scope>
    <source>
        <strain evidence="9">DSM 44270</strain>
    </source>
</reference>
<protein>
    <submittedName>
        <fullName evidence="8">Lactate dehydrogenase</fullName>
    </submittedName>
</protein>
<dbReference type="GO" id="GO:0051287">
    <property type="term" value="F:NAD binding"/>
    <property type="evidence" value="ECO:0007669"/>
    <property type="project" value="InterPro"/>
</dbReference>
<dbReference type="Pfam" id="PF02826">
    <property type="entry name" value="2-Hacid_dh_C"/>
    <property type="match status" value="1"/>
</dbReference>
<name>A0A286GTY2_9ACTN</name>
<evidence type="ECO:0000256" key="3">
    <source>
        <dbReference type="ARBA" id="ARBA00023027"/>
    </source>
</evidence>
<dbReference type="InterPro" id="IPR036291">
    <property type="entry name" value="NAD(P)-bd_dom_sf"/>
</dbReference>
<dbReference type="GO" id="GO:0016618">
    <property type="term" value="F:hydroxypyruvate reductase [NAD(P)H] activity"/>
    <property type="evidence" value="ECO:0007669"/>
    <property type="project" value="TreeGrafter"/>
</dbReference>
<dbReference type="Proteomes" id="UP000219482">
    <property type="component" value="Unassembled WGS sequence"/>
</dbReference>
<gene>
    <name evidence="8" type="ORF">SAMN06272739_2114</name>
</gene>
<dbReference type="CDD" id="cd05301">
    <property type="entry name" value="GDH"/>
    <property type="match status" value="1"/>
</dbReference>
<keyword evidence="9" id="KW-1185">Reference proteome</keyword>
<evidence type="ECO:0000259" key="7">
    <source>
        <dbReference type="Pfam" id="PF02826"/>
    </source>
</evidence>
<dbReference type="GO" id="GO:0005829">
    <property type="term" value="C:cytosol"/>
    <property type="evidence" value="ECO:0007669"/>
    <property type="project" value="TreeGrafter"/>
</dbReference>
<dbReference type="AlphaFoldDB" id="A0A286GTY2"/>
<dbReference type="FunFam" id="3.40.50.720:FF:000203">
    <property type="entry name" value="D-3-phosphoglycerate dehydrogenase (SerA)"/>
    <property type="match status" value="1"/>
</dbReference>
<keyword evidence="2 4" id="KW-0560">Oxidoreductase</keyword>